<dbReference type="CDD" id="cd00093">
    <property type="entry name" value="HTH_XRE"/>
    <property type="match status" value="1"/>
</dbReference>
<evidence type="ECO:0000259" key="1">
    <source>
        <dbReference type="PROSITE" id="PS50943"/>
    </source>
</evidence>
<dbReference type="Pfam" id="PF19054">
    <property type="entry name" value="DUF5753"/>
    <property type="match status" value="1"/>
</dbReference>
<organism evidence="2 3">
    <name type="scientific">Streptomyces albiaxialis</name>
    <dbReference type="NCBI Taxonomy" id="329523"/>
    <lineage>
        <taxon>Bacteria</taxon>
        <taxon>Bacillati</taxon>
        <taxon>Actinomycetota</taxon>
        <taxon>Actinomycetes</taxon>
        <taxon>Kitasatosporales</taxon>
        <taxon>Streptomycetaceae</taxon>
        <taxon>Streptomyces</taxon>
    </lineage>
</organism>
<dbReference type="Gene3D" id="1.10.260.40">
    <property type="entry name" value="lambda repressor-like DNA-binding domains"/>
    <property type="match status" value="1"/>
</dbReference>
<protein>
    <submittedName>
        <fullName evidence="2">Helix-turn-helix transcriptional regulator</fullName>
    </submittedName>
</protein>
<dbReference type="SUPFAM" id="SSF47413">
    <property type="entry name" value="lambda repressor-like DNA-binding domains"/>
    <property type="match status" value="1"/>
</dbReference>
<proteinExistence type="predicted"/>
<dbReference type="SMART" id="SM00530">
    <property type="entry name" value="HTH_XRE"/>
    <property type="match status" value="1"/>
</dbReference>
<reference evidence="2 3" key="1">
    <citation type="journal article" date="2019" name="Int. J. Syst. Evol. Microbiol.">
        <title>The Global Catalogue of Microorganisms (GCM) 10K type strain sequencing project: providing services to taxonomists for standard genome sequencing and annotation.</title>
        <authorList>
            <consortium name="The Broad Institute Genomics Platform"/>
            <consortium name="The Broad Institute Genome Sequencing Center for Infectious Disease"/>
            <person name="Wu L."/>
            <person name="Ma J."/>
        </authorList>
    </citation>
    <scope>NUCLEOTIDE SEQUENCE [LARGE SCALE GENOMIC DNA]</scope>
    <source>
        <strain evidence="2 3">JCM 15478</strain>
    </source>
</reference>
<dbReference type="Proteomes" id="UP001500016">
    <property type="component" value="Unassembled WGS sequence"/>
</dbReference>
<feature type="domain" description="HTH cro/C1-type" evidence="1">
    <location>
        <begin position="21"/>
        <end position="75"/>
    </location>
</feature>
<gene>
    <name evidence="2" type="ORF">GCM10009801_37850</name>
</gene>
<dbReference type="PROSITE" id="PS50943">
    <property type="entry name" value="HTH_CROC1"/>
    <property type="match status" value="1"/>
</dbReference>
<comment type="caution">
    <text evidence="2">The sequence shown here is derived from an EMBL/GenBank/DDBJ whole genome shotgun (WGS) entry which is preliminary data.</text>
</comment>
<evidence type="ECO:0000313" key="2">
    <source>
        <dbReference type="EMBL" id="GAA2079909.1"/>
    </source>
</evidence>
<dbReference type="InterPro" id="IPR043917">
    <property type="entry name" value="DUF5753"/>
</dbReference>
<accession>A0ABN2W0Z4</accession>
<dbReference type="Pfam" id="PF13560">
    <property type="entry name" value="HTH_31"/>
    <property type="match status" value="1"/>
</dbReference>
<name>A0ABN2W0Z4_9ACTN</name>
<evidence type="ECO:0000313" key="3">
    <source>
        <dbReference type="Proteomes" id="UP001500016"/>
    </source>
</evidence>
<dbReference type="InterPro" id="IPR010982">
    <property type="entry name" value="Lambda_DNA-bd_dom_sf"/>
</dbReference>
<sequence>MPAPRKLDPTASVASLLGSKVRRLREARGWTQAELGFTVHASNTRIAKIELGTDPPTPVMAAALDEALQAEGQLLELLPFLEQQPYEDWASTFLRRQAEASAIHECGQAVPGLLQTEEYARAMLSAGQVLHERDVDSALRARMERQSVLDQERPPWLWIVLGEAAIRNVIGGPGVMRAQLLRLLEVGSFERVHVQMLPFANTDPAVLGGSMTLLSFRNGEKVAYTEGIHSGKYMEEPEEVARYSALYDRLQANALDPSTSAALIRQVLEEHYP</sequence>
<keyword evidence="3" id="KW-1185">Reference proteome</keyword>
<dbReference type="InterPro" id="IPR001387">
    <property type="entry name" value="Cro/C1-type_HTH"/>
</dbReference>
<dbReference type="EMBL" id="BAAAPE010000009">
    <property type="protein sequence ID" value="GAA2079909.1"/>
    <property type="molecule type" value="Genomic_DNA"/>
</dbReference>